<keyword evidence="1" id="KW-1133">Transmembrane helix</keyword>
<dbReference type="AlphaFoldDB" id="A6IDP2"/>
<accession>A6IDP2</accession>
<organism evidence="2 3">
    <name type="scientific">Rattus norvegicus</name>
    <name type="common">Rat</name>
    <dbReference type="NCBI Taxonomy" id="10116"/>
    <lineage>
        <taxon>Eukaryota</taxon>
        <taxon>Metazoa</taxon>
        <taxon>Chordata</taxon>
        <taxon>Craniata</taxon>
        <taxon>Vertebrata</taxon>
        <taxon>Euteleostomi</taxon>
        <taxon>Mammalia</taxon>
        <taxon>Eutheria</taxon>
        <taxon>Euarchontoglires</taxon>
        <taxon>Glires</taxon>
        <taxon>Rodentia</taxon>
        <taxon>Myomorpha</taxon>
        <taxon>Muroidea</taxon>
        <taxon>Muridae</taxon>
        <taxon>Murinae</taxon>
        <taxon>Rattus</taxon>
    </lineage>
</organism>
<name>A6IDP2_RAT</name>
<keyword evidence="1" id="KW-0472">Membrane</keyword>
<evidence type="ECO:0000313" key="2">
    <source>
        <dbReference type="EMBL" id="EDM09255.1"/>
    </source>
</evidence>
<keyword evidence="1" id="KW-0812">Transmembrane</keyword>
<evidence type="ECO:0000256" key="1">
    <source>
        <dbReference type="SAM" id="Phobius"/>
    </source>
</evidence>
<proteinExistence type="predicted"/>
<gene>
    <name evidence="2" type="ORF">rCG_46346</name>
</gene>
<feature type="non-terminal residue" evidence="2">
    <location>
        <position position="109"/>
    </location>
</feature>
<dbReference type="Proteomes" id="UP000234681">
    <property type="component" value="Chromosome 13"/>
</dbReference>
<reference evidence="2 3" key="1">
    <citation type="submission" date="2005-09" db="EMBL/GenBank/DDBJ databases">
        <authorList>
            <person name="Mural R.J."/>
            <person name="Li P.W."/>
            <person name="Adams M.D."/>
            <person name="Amanatides P.G."/>
            <person name="Baden-Tillson H."/>
            <person name="Barnstead M."/>
            <person name="Chin S.H."/>
            <person name="Dew I."/>
            <person name="Evans C.A."/>
            <person name="Ferriera S."/>
            <person name="Flanigan M."/>
            <person name="Fosler C."/>
            <person name="Glodek A."/>
            <person name="Gu Z."/>
            <person name="Holt R.A."/>
            <person name="Jennings D."/>
            <person name="Kraft C.L."/>
            <person name="Lu F."/>
            <person name="Nguyen T."/>
            <person name="Nusskern D.R."/>
            <person name="Pfannkoch C.M."/>
            <person name="Sitter C."/>
            <person name="Sutton G.G."/>
            <person name="Venter J.C."/>
            <person name="Wang Z."/>
            <person name="Woodage T."/>
            <person name="Zheng X.H."/>
            <person name="Zhong F."/>
        </authorList>
    </citation>
    <scope>NUCLEOTIDE SEQUENCE [LARGE SCALE GENOMIC DNA]</scope>
    <source>
        <strain>BN</strain>
        <strain evidence="3">Sprague-Dawley</strain>
    </source>
</reference>
<evidence type="ECO:0000313" key="3">
    <source>
        <dbReference type="Proteomes" id="UP000234681"/>
    </source>
</evidence>
<sequence>MKSHYLPFRSWGMTEGRYRTKRGCRNKHQGGHPDVKNHCFSATKMKHMANAGTMNCLHSWRSPYPYLSTTYFLRPFFEKPTSLLWCVLLSLEPLLFFLTLRFKPVLKYL</sequence>
<protein>
    <submittedName>
        <fullName evidence="2">RCG46346</fullName>
    </submittedName>
</protein>
<dbReference type="EMBL" id="CH473958">
    <property type="protein sequence ID" value="EDM09255.1"/>
    <property type="molecule type" value="Genomic_DNA"/>
</dbReference>
<feature type="transmembrane region" description="Helical" evidence="1">
    <location>
        <begin position="82"/>
        <end position="100"/>
    </location>
</feature>